<dbReference type="Proteomes" id="UP000327013">
    <property type="component" value="Unassembled WGS sequence"/>
</dbReference>
<evidence type="ECO:0000313" key="2">
    <source>
        <dbReference type="Proteomes" id="UP000327013"/>
    </source>
</evidence>
<proteinExistence type="predicted"/>
<comment type="caution">
    <text evidence="1">The sequence shown here is derived from an EMBL/GenBank/DDBJ whole genome shotgun (WGS) entry which is preliminary data.</text>
</comment>
<accession>A0A5N6L0Z9</accession>
<gene>
    <name evidence="1" type="ORF">FH972_025389</name>
</gene>
<dbReference type="AlphaFoldDB" id="A0A5N6L0Z9"/>
<dbReference type="EMBL" id="VIBQ01000049">
    <property type="protein sequence ID" value="KAB8495647.1"/>
    <property type="molecule type" value="Genomic_DNA"/>
</dbReference>
<protein>
    <submittedName>
        <fullName evidence="1">Uncharacterized protein</fullName>
    </submittedName>
</protein>
<evidence type="ECO:0000313" key="1">
    <source>
        <dbReference type="EMBL" id="KAB8495647.1"/>
    </source>
</evidence>
<name>A0A5N6L0Z9_9ROSI</name>
<reference evidence="1 2" key="1">
    <citation type="submission" date="2019-06" db="EMBL/GenBank/DDBJ databases">
        <title>A chromosomal-level reference genome of Carpinus fangiana (Coryloideae, Betulaceae).</title>
        <authorList>
            <person name="Yang X."/>
            <person name="Wang Z."/>
            <person name="Zhang L."/>
            <person name="Hao G."/>
            <person name="Liu J."/>
            <person name="Yang Y."/>
        </authorList>
    </citation>
    <scope>NUCLEOTIDE SEQUENCE [LARGE SCALE GENOMIC DNA]</scope>
    <source>
        <strain evidence="1">Cfa_2016G</strain>
        <tissue evidence="1">Leaf</tissue>
    </source>
</reference>
<organism evidence="1 2">
    <name type="scientific">Carpinus fangiana</name>
    <dbReference type="NCBI Taxonomy" id="176857"/>
    <lineage>
        <taxon>Eukaryota</taxon>
        <taxon>Viridiplantae</taxon>
        <taxon>Streptophyta</taxon>
        <taxon>Embryophyta</taxon>
        <taxon>Tracheophyta</taxon>
        <taxon>Spermatophyta</taxon>
        <taxon>Magnoliopsida</taxon>
        <taxon>eudicotyledons</taxon>
        <taxon>Gunneridae</taxon>
        <taxon>Pentapetalae</taxon>
        <taxon>rosids</taxon>
        <taxon>fabids</taxon>
        <taxon>Fagales</taxon>
        <taxon>Betulaceae</taxon>
        <taxon>Carpinus</taxon>
    </lineage>
</organism>
<sequence length="109" mass="12464">MGDEGLGFFIKPIPTSKGFRRDTCILFVVASREIPMVIKGARKLAKYTNCKAWGTIYMHHTVFTVKGIRGCQENGENKKKDITRLLFSKQERWRLGFRGAIGDRVERKG</sequence>
<keyword evidence="2" id="KW-1185">Reference proteome</keyword>